<feature type="compositionally biased region" description="Basic and acidic residues" evidence="1">
    <location>
        <begin position="793"/>
        <end position="802"/>
    </location>
</feature>
<gene>
    <name evidence="2" type="ORF">DFJ43DRAFT_1167829</name>
</gene>
<proteinExistence type="predicted"/>
<protein>
    <recommendedName>
        <fullName evidence="4">Fungal-type protein kinase domain-containing protein</fullName>
    </recommendedName>
</protein>
<evidence type="ECO:0000313" key="3">
    <source>
        <dbReference type="Proteomes" id="UP001176059"/>
    </source>
</evidence>
<feature type="compositionally biased region" description="Basic and acidic residues" evidence="1">
    <location>
        <begin position="696"/>
        <end position="709"/>
    </location>
</feature>
<evidence type="ECO:0000256" key="1">
    <source>
        <dbReference type="SAM" id="MobiDB-lite"/>
    </source>
</evidence>
<reference evidence="2" key="2">
    <citation type="journal article" date="2023" name="Proc. Natl. Acad. Sci. U.S.A.">
        <title>A global phylogenomic analysis of the shiitake genus Lentinula.</title>
        <authorList>
            <person name="Sierra-Patev S."/>
            <person name="Min B."/>
            <person name="Naranjo-Ortiz M."/>
            <person name="Looney B."/>
            <person name="Konkel Z."/>
            <person name="Slot J.C."/>
            <person name="Sakamoto Y."/>
            <person name="Steenwyk J.L."/>
            <person name="Rokas A."/>
            <person name="Carro J."/>
            <person name="Camarero S."/>
            <person name="Ferreira P."/>
            <person name="Molpeceres G."/>
            <person name="Ruiz-Duenas F.J."/>
            <person name="Serrano A."/>
            <person name="Henrissat B."/>
            <person name="Drula E."/>
            <person name="Hughes K.W."/>
            <person name="Mata J.L."/>
            <person name="Ishikawa N.K."/>
            <person name="Vargas-Isla R."/>
            <person name="Ushijima S."/>
            <person name="Smith C.A."/>
            <person name="Donoghue J."/>
            <person name="Ahrendt S."/>
            <person name="Andreopoulos W."/>
            <person name="He G."/>
            <person name="LaButti K."/>
            <person name="Lipzen A."/>
            <person name="Ng V."/>
            <person name="Riley R."/>
            <person name="Sandor L."/>
            <person name="Barry K."/>
            <person name="Martinez A.T."/>
            <person name="Xiao Y."/>
            <person name="Gibbons J.G."/>
            <person name="Terashima K."/>
            <person name="Grigoriev I.V."/>
            <person name="Hibbett D."/>
        </authorList>
    </citation>
    <scope>NUCLEOTIDE SEQUENCE</scope>
    <source>
        <strain evidence="2">ET3784</strain>
    </source>
</reference>
<organism evidence="2 3">
    <name type="scientific">Lentinula guzmanii</name>
    <dbReference type="NCBI Taxonomy" id="2804957"/>
    <lineage>
        <taxon>Eukaryota</taxon>
        <taxon>Fungi</taxon>
        <taxon>Dikarya</taxon>
        <taxon>Basidiomycota</taxon>
        <taxon>Agaricomycotina</taxon>
        <taxon>Agaricomycetes</taxon>
        <taxon>Agaricomycetidae</taxon>
        <taxon>Agaricales</taxon>
        <taxon>Marasmiineae</taxon>
        <taxon>Omphalotaceae</taxon>
        <taxon>Lentinula</taxon>
    </lineage>
</organism>
<feature type="compositionally biased region" description="Basic and acidic residues" evidence="1">
    <location>
        <begin position="1154"/>
        <end position="1165"/>
    </location>
</feature>
<feature type="region of interest" description="Disordered" evidence="1">
    <location>
        <begin position="1141"/>
        <end position="1165"/>
    </location>
</feature>
<feature type="region of interest" description="Disordered" evidence="1">
    <location>
        <begin position="589"/>
        <end position="619"/>
    </location>
</feature>
<name>A0AA38J5K2_9AGAR</name>
<dbReference type="Proteomes" id="UP001176059">
    <property type="component" value="Unassembled WGS sequence"/>
</dbReference>
<evidence type="ECO:0008006" key="4">
    <source>
        <dbReference type="Google" id="ProtNLM"/>
    </source>
</evidence>
<feature type="compositionally biased region" description="Polar residues" evidence="1">
    <location>
        <begin position="589"/>
        <end position="600"/>
    </location>
</feature>
<feature type="region of interest" description="Disordered" evidence="1">
    <location>
        <begin position="669"/>
        <end position="709"/>
    </location>
</feature>
<dbReference type="AlphaFoldDB" id="A0AA38J5K2"/>
<feature type="region of interest" description="Disordered" evidence="1">
    <location>
        <begin position="769"/>
        <end position="809"/>
    </location>
</feature>
<accession>A0AA38J5K2</accession>
<feature type="compositionally biased region" description="Acidic residues" evidence="1">
    <location>
        <begin position="602"/>
        <end position="616"/>
    </location>
</feature>
<evidence type="ECO:0000313" key="2">
    <source>
        <dbReference type="EMBL" id="KAJ3711441.1"/>
    </source>
</evidence>
<comment type="caution">
    <text evidence="2">The sequence shown here is derived from an EMBL/GenBank/DDBJ whole genome shotgun (WGS) entry which is preliminary data.</text>
</comment>
<keyword evidence="3" id="KW-1185">Reference proteome</keyword>
<dbReference type="EMBL" id="JANVFO010000119">
    <property type="protein sequence ID" value="KAJ3711441.1"/>
    <property type="molecule type" value="Genomic_DNA"/>
</dbReference>
<reference evidence="2" key="1">
    <citation type="submission" date="2022-08" db="EMBL/GenBank/DDBJ databases">
        <authorList>
            <consortium name="DOE Joint Genome Institute"/>
            <person name="Min B."/>
            <person name="Sierra-Patev S."/>
            <person name="Naranjo-Ortiz M."/>
            <person name="Looney B."/>
            <person name="Konkel Z."/>
            <person name="Slot J.C."/>
            <person name="Sakamoto Y."/>
            <person name="Steenwyk J.L."/>
            <person name="Rokas A."/>
            <person name="Carro J."/>
            <person name="Camarero S."/>
            <person name="Ferreira P."/>
            <person name="Molpeceres G."/>
            <person name="Ruiz-duenas F.J."/>
            <person name="Serrano A."/>
            <person name="Henrissat B."/>
            <person name="Drula E."/>
            <person name="Hughes K.W."/>
            <person name="Mata J.L."/>
            <person name="Ishikawa N.K."/>
            <person name="Vargas-Isla R."/>
            <person name="Ushijima S."/>
            <person name="Smith C.A."/>
            <person name="Ahrendt S."/>
            <person name="Andreopoulos W."/>
            <person name="He G."/>
            <person name="LaButti K."/>
            <person name="Lipzen A."/>
            <person name="Ng V."/>
            <person name="Riley R."/>
            <person name="Sandor L."/>
            <person name="Barry K."/>
            <person name="Martinez A.T."/>
            <person name="Xiao Y."/>
            <person name="Gibbons J.G."/>
            <person name="Terashima K."/>
            <person name="Hibbett D.S."/>
            <person name="Grigoriev I.V."/>
        </authorList>
    </citation>
    <scope>NUCLEOTIDE SEQUENCE</scope>
    <source>
        <strain evidence="2">ET3784</strain>
    </source>
</reference>
<sequence>MNGEKVRRAVERPIPDAYNFRYFQAISNESIAQIYTFNGIEELFTTTQGSKENQTPCIKYAVSVLDGKQVTSTQNKFFGDFLKALTIINEKKAQDVGLEGMKMPPMLAELAEIIEMISPQAFRVLKEYIPLPNRRTLHSRRHRANVPKFPVDITERTFELALEHVKKIGFAEGPYIVCVDDTELQPAIRPFYDADQFHEALQNALVEKATKPLCPGASAWEILQGLWGRGIHVVGYSCDGTTIERNVQHKLELTADKTHTYTLYDPRTNDRSIVFKVKFFSGHPLACIQDDLHLLKTLRNNASSGARILVFPNCVVMFSQIREIALQDGPLFKRDVIKLDRQDDNAAQRLFSASTIQWLTCSDRPEIHIGLVVYLFIFGELVDAYQNRRISLLERCRMVLRAYFFLDFWETFLDQAHYPKAKYFLSKEVVDIIRISIRGFFEILFIHRDHLGRQWALFAYLTGTSLCEHVFGMARTFDPDFTLYSWYILKPKLTMMLEQAIQKSWQTPDSKARASGYNHSYLDRHGVDVQTLSLFPTNNQIDDASQMGYDDAFDLFCLLGLSPNELTHERSSTLPSIRMWFTEELTSIPISSSTPGNQNIDADSDSESETESEVDAAESSLLSTLEMVENIEPYAVEEERDLMSQRFAAVALELDKSISLAALSAEAEEADEEATELSSESRSAVADLASSLSNPNHDEPSRRELRPHDHTDLNVLVSIRQEHQSRVASSGVRIQQPFKHDNQDVERATAEKKLKASFQQIVNNEAAKDRGGISGLSRKTHYTKSAKGGTGREAGEMEKGLEETSGNSANAAAVASQTAKSLLTKRTNAYKKFPTLNVRLHNACISNLHKLDVSFEKTTYGFAIVGFNANDSYDSSEIVLCRVLCLYEKSGGKNGKHGLVDSTNNICALSYLPAQTYQKWIAGQFRVSPRSTPWATDLRFTQLTPNNFLTQLQALPNVLPNGSVKGANIWVDCRGSSLDPLEEYESIPVPVPALKVDTPTPPPFNHNALHDIESVWWVLVYTILFNEDPAGPSQKTSARQDLMNTLFDGQMNNNLRLAFLRDPQFDGCLASSFSFIVPALREYAKHLTAAFSAAEKDYPIIQPLAAPQIHGDCIRAFYTKPILGAITKVKMTYVKIRAQDVPGSGQKRTGNHLGEPEGSQKKKSR</sequence>